<evidence type="ECO:0000256" key="6">
    <source>
        <dbReference type="ARBA" id="ARBA00022741"/>
    </source>
</evidence>
<sequence length="503" mass="54378">MAASGPSDDRSVPDLDALAQDAEFFRSLVDNGSDAIVTIDEHSTIRYANQAVERVFGYAPEDLIGEKLTAVMPERFCADHFDAVDRYLDTGERQLDWSNIELPAEHADGHEIPLSITFEEHVHEDDRVFSGIMRDISARKSYEETLESLQATARALMEARTSSAIGDCAVDAAVDVIGFPLASLYRHDAASNVLRPAAQSDDAVDLFGEAPTLADGSLAWQAFQSGDPAEYHEDDDRDVPVHRPDGPVAAEYAVPLGDHGVLLVADTDTANFDDHTKHLVRILAANTEAALARAEREAERERQNERLERFASIVSHDLRDPIQSARATTALAKAGDETALDDLETIFDRMEELVEDVLTLAKHGQAVGETEPVSLAAVADDAWSTAGTDDATLDVDPDLPTLQADGERLRTLLENLFRNSVTHGGDAVTVTLGPTDDGFYVADDGAGFGDADPEQLFDYGYTTSEDGTGFGLSIVRDVVTAHGWTIEASESAAGGARFDVHPR</sequence>
<evidence type="ECO:0000256" key="4">
    <source>
        <dbReference type="ARBA" id="ARBA00022679"/>
    </source>
</evidence>
<keyword evidence="7 14" id="KW-0418">Kinase</keyword>
<dbReference type="InterPro" id="IPR013767">
    <property type="entry name" value="PAS_fold"/>
</dbReference>
<dbReference type="CDD" id="cd00082">
    <property type="entry name" value="HisKA"/>
    <property type="match status" value="1"/>
</dbReference>
<dbReference type="EMBL" id="FOJA01000001">
    <property type="protein sequence ID" value="SEW21717.1"/>
    <property type="molecule type" value="Genomic_DNA"/>
</dbReference>
<dbReference type="SUPFAM" id="SSF55785">
    <property type="entry name" value="PYP-like sensor domain (PAS domain)"/>
    <property type="match status" value="1"/>
</dbReference>
<dbReference type="GO" id="GO:0007234">
    <property type="term" value="P:osmosensory signaling via phosphorelay pathway"/>
    <property type="evidence" value="ECO:0007669"/>
    <property type="project" value="TreeGrafter"/>
</dbReference>
<keyword evidence="11" id="KW-0472">Membrane</keyword>
<dbReference type="GO" id="GO:0016020">
    <property type="term" value="C:membrane"/>
    <property type="evidence" value="ECO:0007669"/>
    <property type="project" value="UniProtKB-SubCell"/>
</dbReference>
<accession>A0A1I0Q4K3</accession>
<dbReference type="SUPFAM" id="SSF55781">
    <property type="entry name" value="GAF domain-like"/>
    <property type="match status" value="1"/>
</dbReference>
<dbReference type="InterPro" id="IPR050351">
    <property type="entry name" value="BphY/WalK/GraS-like"/>
</dbReference>
<dbReference type="GO" id="GO:0000156">
    <property type="term" value="F:phosphorelay response regulator activity"/>
    <property type="evidence" value="ECO:0007669"/>
    <property type="project" value="TreeGrafter"/>
</dbReference>
<dbReference type="STRING" id="355548.SAMN04487945_2256"/>
<evidence type="ECO:0000313" key="14">
    <source>
        <dbReference type="EMBL" id="SEW21717.1"/>
    </source>
</evidence>
<dbReference type="InterPro" id="IPR003661">
    <property type="entry name" value="HisK_dim/P_dom"/>
</dbReference>
<keyword evidence="15" id="KW-1185">Reference proteome</keyword>
<dbReference type="SUPFAM" id="SSF47384">
    <property type="entry name" value="Homodimeric domain of signal transducing histidine kinase"/>
    <property type="match status" value="1"/>
</dbReference>
<dbReference type="PANTHER" id="PTHR42878:SF7">
    <property type="entry name" value="SENSOR HISTIDINE KINASE GLRK"/>
    <property type="match status" value="1"/>
</dbReference>
<keyword evidence="6" id="KW-0547">Nucleotide-binding</keyword>
<keyword evidence="5" id="KW-0812">Transmembrane</keyword>
<dbReference type="InterPro" id="IPR035965">
    <property type="entry name" value="PAS-like_dom_sf"/>
</dbReference>
<dbReference type="GO" id="GO:0000155">
    <property type="term" value="F:phosphorelay sensor kinase activity"/>
    <property type="evidence" value="ECO:0007669"/>
    <property type="project" value="InterPro"/>
</dbReference>
<dbReference type="PROSITE" id="PS50112">
    <property type="entry name" value="PAS"/>
    <property type="match status" value="1"/>
</dbReference>
<dbReference type="GO" id="GO:0006355">
    <property type="term" value="P:regulation of DNA-templated transcription"/>
    <property type="evidence" value="ECO:0007669"/>
    <property type="project" value="InterPro"/>
</dbReference>
<dbReference type="RefSeq" id="WP_089669479.1">
    <property type="nucleotide sequence ID" value="NZ_FOJA01000001.1"/>
</dbReference>
<evidence type="ECO:0000313" key="15">
    <source>
        <dbReference type="Proteomes" id="UP000198518"/>
    </source>
</evidence>
<dbReference type="InterPro" id="IPR036890">
    <property type="entry name" value="HATPase_C_sf"/>
</dbReference>
<dbReference type="Proteomes" id="UP000198518">
    <property type="component" value="Unassembled WGS sequence"/>
</dbReference>
<dbReference type="InterPro" id="IPR005467">
    <property type="entry name" value="His_kinase_dom"/>
</dbReference>
<evidence type="ECO:0000256" key="11">
    <source>
        <dbReference type="ARBA" id="ARBA00023136"/>
    </source>
</evidence>
<dbReference type="Gene3D" id="3.30.565.10">
    <property type="entry name" value="Histidine kinase-like ATPase, C-terminal domain"/>
    <property type="match status" value="1"/>
</dbReference>
<evidence type="ECO:0000259" key="12">
    <source>
        <dbReference type="PROSITE" id="PS50109"/>
    </source>
</evidence>
<keyword evidence="9" id="KW-1133">Transmembrane helix</keyword>
<evidence type="ECO:0000256" key="7">
    <source>
        <dbReference type="ARBA" id="ARBA00022777"/>
    </source>
</evidence>
<dbReference type="OrthoDB" id="8127at2157"/>
<dbReference type="InterPro" id="IPR003018">
    <property type="entry name" value="GAF"/>
</dbReference>
<gene>
    <name evidence="14" type="ORF">SAMN04487945_2256</name>
</gene>
<dbReference type="GO" id="GO:0030295">
    <property type="term" value="F:protein kinase activator activity"/>
    <property type="evidence" value="ECO:0007669"/>
    <property type="project" value="TreeGrafter"/>
</dbReference>
<evidence type="ECO:0000256" key="10">
    <source>
        <dbReference type="ARBA" id="ARBA00023012"/>
    </source>
</evidence>
<dbReference type="InterPro" id="IPR036097">
    <property type="entry name" value="HisK_dim/P_sf"/>
</dbReference>
<evidence type="ECO:0000256" key="1">
    <source>
        <dbReference type="ARBA" id="ARBA00000085"/>
    </source>
</evidence>
<dbReference type="GO" id="GO:0005524">
    <property type="term" value="F:ATP binding"/>
    <property type="evidence" value="ECO:0007669"/>
    <property type="project" value="UniProtKB-KW"/>
</dbReference>
<dbReference type="AlphaFoldDB" id="A0A1I0Q4K3"/>
<evidence type="ECO:0000256" key="9">
    <source>
        <dbReference type="ARBA" id="ARBA00022989"/>
    </source>
</evidence>
<dbReference type="Gene3D" id="3.30.450.40">
    <property type="match status" value="1"/>
</dbReference>
<keyword evidence="4" id="KW-0808">Transferase</keyword>
<dbReference type="NCBIfam" id="TIGR00229">
    <property type="entry name" value="sensory_box"/>
    <property type="match status" value="1"/>
</dbReference>
<dbReference type="CDD" id="cd00130">
    <property type="entry name" value="PAS"/>
    <property type="match status" value="1"/>
</dbReference>
<dbReference type="SMART" id="SM00387">
    <property type="entry name" value="HATPase_c"/>
    <property type="match status" value="1"/>
</dbReference>
<dbReference type="Pfam" id="PF00989">
    <property type="entry name" value="PAS"/>
    <property type="match status" value="1"/>
</dbReference>
<dbReference type="EC" id="2.7.13.3" evidence="3"/>
<evidence type="ECO:0000256" key="3">
    <source>
        <dbReference type="ARBA" id="ARBA00012438"/>
    </source>
</evidence>
<comment type="subcellular location">
    <subcellularLocation>
        <location evidence="2">Membrane</location>
        <topology evidence="2">Multi-pass membrane protein</topology>
    </subcellularLocation>
</comment>
<dbReference type="SUPFAM" id="SSF55874">
    <property type="entry name" value="ATPase domain of HSP90 chaperone/DNA topoisomerase II/histidine kinase"/>
    <property type="match status" value="1"/>
</dbReference>
<name>A0A1I0Q4K3_9EURY</name>
<protein>
    <recommendedName>
        <fullName evidence="3">histidine kinase</fullName>
        <ecNumber evidence="3">2.7.13.3</ecNumber>
    </recommendedName>
</protein>
<organism evidence="14 15">
    <name type="scientific">Halobacterium jilantaiense</name>
    <dbReference type="NCBI Taxonomy" id="355548"/>
    <lineage>
        <taxon>Archaea</taxon>
        <taxon>Methanobacteriati</taxon>
        <taxon>Methanobacteriota</taxon>
        <taxon>Stenosarchaea group</taxon>
        <taxon>Halobacteria</taxon>
        <taxon>Halobacteriales</taxon>
        <taxon>Halobacteriaceae</taxon>
        <taxon>Halobacterium</taxon>
    </lineage>
</organism>
<dbReference type="InterPro" id="IPR000014">
    <property type="entry name" value="PAS"/>
</dbReference>
<dbReference type="Pfam" id="PF00512">
    <property type="entry name" value="HisKA"/>
    <property type="match status" value="1"/>
</dbReference>
<dbReference type="Gene3D" id="3.30.450.20">
    <property type="entry name" value="PAS domain"/>
    <property type="match status" value="1"/>
</dbReference>
<comment type="catalytic activity">
    <reaction evidence="1">
        <text>ATP + protein L-histidine = ADP + protein N-phospho-L-histidine.</text>
        <dbReference type="EC" id="2.7.13.3"/>
    </reaction>
</comment>
<dbReference type="PROSITE" id="PS50109">
    <property type="entry name" value="HIS_KIN"/>
    <property type="match status" value="1"/>
</dbReference>
<dbReference type="InterPro" id="IPR029016">
    <property type="entry name" value="GAF-like_dom_sf"/>
</dbReference>
<evidence type="ECO:0000256" key="5">
    <source>
        <dbReference type="ARBA" id="ARBA00022692"/>
    </source>
</evidence>
<proteinExistence type="predicted"/>
<dbReference type="SMART" id="SM00091">
    <property type="entry name" value="PAS"/>
    <property type="match status" value="1"/>
</dbReference>
<feature type="domain" description="Histidine kinase" evidence="12">
    <location>
        <begin position="313"/>
        <end position="503"/>
    </location>
</feature>
<evidence type="ECO:0000256" key="2">
    <source>
        <dbReference type="ARBA" id="ARBA00004141"/>
    </source>
</evidence>
<dbReference type="SMART" id="SM00388">
    <property type="entry name" value="HisKA"/>
    <property type="match status" value="1"/>
</dbReference>
<dbReference type="Pfam" id="PF13185">
    <property type="entry name" value="GAF_2"/>
    <property type="match status" value="1"/>
</dbReference>
<feature type="domain" description="PAS" evidence="13">
    <location>
        <begin position="21"/>
        <end position="74"/>
    </location>
</feature>
<evidence type="ECO:0000256" key="8">
    <source>
        <dbReference type="ARBA" id="ARBA00022840"/>
    </source>
</evidence>
<keyword evidence="8" id="KW-0067">ATP-binding</keyword>
<evidence type="ECO:0000259" key="13">
    <source>
        <dbReference type="PROSITE" id="PS50112"/>
    </source>
</evidence>
<dbReference type="Gene3D" id="1.10.287.130">
    <property type="match status" value="1"/>
</dbReference>
<keyword evidence="10" id="KW-0902">Two-component regulatory system</keyword>
<dbReference type="InterPro" id="IPR003594">
    <property type="entry name" value="HATPase_dom"/>
</dbReference>
<dbReference type="Pfam" id="PF02518">
    <property type="entry name" value="HATPase_c"/>
    <property type="match status" value="1"/>
</dbReference>
<dbReference type="PANTHER" id="PTHR42878">
    <property type="entry name" value="TWO-COMPONENT HISTIDINE KINASE"/>
    <property type="match status" value="1"/>
</dbReference>
<reference evidence="14 15" key="1">
    <citation type="submission" date="2016-10" db="EMBL/GenBank/DDBJ databases">
        <authorList>
            <person name="de Groot N.N."/>
        </authorList>
    </citation>
    <scope>NUCLEOTIDE SEQUENCE [LARGE SCALE GENOMIC DNA]</scope>
    <source>
        <strain evidence="14 15">CGMCC 1.5337</strain>
    </source>
</reference>